<dbReference type="EMBL" id="PYSW02000031">
    <property type="protein sequence ID" value="KAG2378786.1"/>
    <property type="molecule type" value="Genomic_DNA"/>
</dbReference>
<dbReference type="Proteomes" id="UP000816034">
    <property type="component" value="Unassembled WGS sequence"/>
</dbReference>
<dbReference type="Gene3D" id="3.30.70.1280">
    <property type="entry name" value="SP0830-like domains"/>
    <property type="match status" value="1"/>
</dbReference>
<dbReference type="SUPFAM" id="SSF160379">
    <property type="entry name" value="SP0830-like"/>
    <property type="match status" value="1"/>
</dbReference>
<dbReference type="PANTHER" id="PTHR36439:SF1">
    <property type="entry name" value="DUF1697 DOMAIN-CONTAINING PROTEIN"/>
    <property type="match status" value="1"/>
</dbReference>
<keyword evidence="2" id="KW-1185">Reference proteome</keyword>
<evidence type="ECO:0000313" key="1">
    <source>
        <dbReference type="EMBL" id="KAG2378786.1"/>
    </source>
</evidence>
<evidence type="ECO:0008006" key="3">
    <source>
        <dbReference type="Google" id="ProtNLM"/>
    </source>
</evidence>
<protein>
    <recommendedName>
        <fullName evidence="3">DUF1697 domain-containing protein</fullName>
    </recommendedName>
</protein>
<dbReference type="Pfam" id="PF08002">
    <property type="entry name" value="DUF1697"/>
    <property type="match status" value="1"/>
</dbReference>
<sequence>MASQHNPTSYISLLRGINVGGHRSIKMSELKTIYENVNCTKVKTLKTSGNVVFEYLHRDDTVQNLEEALSQEIMKRHSYVVPVLIRTVQELKQIIKNNPYYSRDRSSHKDLYVTLLADTPSDEAIKEVCDQRKSFEPDEFQIEGRTIYMKLESSAAKTKLTNTFLERKFKTQATTRNWTTMLELETLASNKK</sequence>
<dbReference type="RefSeq" id="XP_044546048.1">
    <property type="nucleotide sequence ID" value="XM_044697954.1"/>
</dbReference>
<organism evidence="1 2">
    <name type="scientific">Naegleria lovaniensis</name>
    <name type="common">Amoeba</name>
    <dbReference type="NCBI Taxonomy" id="51637"/>
    <lineage>
        <taxon>Eukaryota</taxon>
        <taxon>Discoba</taxon>
        <taxon>Heterolobosea</taxon>
        <taxon>Tetramitia</taxon>
        <taxon>Eutetramitia</taxon>
        <taxon>Vahlkampfiidae</taxon>
        <taxon>Naegleria</taxon>
    </lineage>
</organism>
<proteinExistence type="predicted"/>
<accession>A0AA88GLQ7</accession>
<dbReference type="PIRSF" id="PIRSF008502">
    <property type="entry name" value="UCP008502"/>
    <property type="match status" value="1"/>
</dbReference>
<gene>
    <name evidence="1" type="ORF">C9374_007934</name>
</gene>
<evidence type="ECO:0000313" key="2">
    <source>
        <dbReference type="Proteomes" id="UP000816034"/>
    </source>
</evidence>
<dbReference type="InterPro" id="IPR012545">
    <property type="entry name" value="DUF1697"/>
</dbReference>
<dbReference type="GeneID" id="68100388"/>
<dbReference type="PANTHER" id="PTHR36439">
    <property type="entry name" value="BLL4334 PROTEIN"/>
    <property type="match status" value="1"/>
</dbReference>
<dbReference type="AlphaFoldDB" id="A0AA88GLQ7"/>
<reference evidence="1 2" key="1">
    <citation type="journal article" date="2018" name="BMC Genomics">
        <title>The genome of Naegleria lovaniensis, the basis for a comparative approach to unravel pathogenicity factors of the human pathogenic amoeba N. fowleri.</title>
        <authorList>
            <person name="Liechti N."/>
            <person name="Schurch N."/>
            <person name="Bruggmann R."/>
            <person name="Wittwer M."/>
        </authorList>
    </citation>
    <scope>NUCLEOTIDE SEQUENCE [LARGE SCALE GENOMIC DNA]</scope>
    <source>
        <strain evidence="1 2">ATCC 30569</strain>
    </source>
</reference>
<comment type="caution">
    <text evidence="1">The sequence shown here is derived from an EMBL/GenBank/DDBJ whole genome shotgun (WGS) entry which is preliminary data.</text>
</comment>
<name>A0AA88GLQ7_NAELO</name>